<feature type="signal peptide" evidence="2">
    <location>
        <begin position="1"/>
        <end position="21"/>
    </location>
</feature>
<evidence type="ECO:0000313" key="3">
    <source>
        <dbReference type="EMBL" id="PRY11773.1"/>
    </source>
</evidence>
<evidence type="ECO:0000313" key="4">
    <source>
        <dbReference type="Proteomes" id="UP000238083"/>
    </source>
</evidence>
<gene>
    <name evidence="3" type="ORF">CLV37_11272</name>
</gene>
<dbReference type="RefSeq" id="WP_170127404.1">
    <property type="nucleotide sequence ID" value="NZ_PVZF01000012.1"/>
</dbReference>
<protein>
    <submittedName>
        <fullName evidence="3">Uncharacterized protein</fullName>
    </submittedName>
</protein>
<dbReference type="Proteomes" id="UP000238083">
    <property type="component" value="Unassembled WGS sequence"/>
</dbReference>
<name>A0A2T0QZ27_9ACTN</name>
<keyword evidence="4" id="KW-1185">Reference proteome</keyword>
<comment type="caution">
    <text evidence="3">The sequence shown here is derived from an EMBL/GenBank/DDBJ whole genome shotgun (WGS) entry which is preliminary data.</text>
</comment>
<keyword evidence="2" id="KW-0732">Signal</keyword>
<dbReference type="EMBL" id="PVZF01000012">
    <property type="protein sequence ID" value="PRY11773.1"/>
    <property type="molecule type" value="Genomic_DNA"/>
</dbReference>
<reference evidence="3 4" key="1">
    <citation type="submission" date="2018-03" db="EMBL/GenBank/DDBJ databases">
        <title>Genomic Encyclopedia of Archaeal and Bacterial Type Strains, Phase II (KMG-II): from individual species to whole genera.</title>
        <authorList>
            <person name="Goeker M."/>
        </authorList>
    </citation>
    <scope>NUCLEOTIDE SEQUENCE [LARGE SCALE GENOMIC DNA]</scope>
    <source>
        <strain evidence="3 4">DSM 19711</strain>
    </source>
</reference>
<keyword evidence="1" id="KW-0472">Membrane</keyword>
<feature type="transmembrane region" description="Helical" evidence="1">
    <location>
        <begin position="184"/>
        <end position="205"/>
    </location>
</feature>
<evidence type="ECO:0000256" key="1">
    <source>
        <dbReference type="SAM" id="Phobius"/>
    </source>
</evidence>
<accession>A0A2T0QZ27</accession>
<proteinExistence type="predicted"/>
<keyword evidence="1" id="KW-1133">Transmembrane helix</keyword>
<organism evidence="3 4">
    <name type="scientific">Kineococcus rhizosphaerae</name>
    <dbReference type="NCBI Taxonomy" id="559628"/>
    <lineage>
        <taxon>Bacteria</taxon>
        <taxon>Bacillati</taxon>
        <taxon>Actinomycetota</taxon>
        <taxon>Actinomycetes</taxon>
        <taxon>Kineosporiales</taxon>
        <taxon>Kineosporiaceae</taxon>
        <taxon>Kineococcus</taxon>
    </lineage>
</organism>
<dbReference type="AlphaFoldDB" id="A0A2T0QZ27"/>
<sequence length="216" mass="21284">MRRLVAWTLLVAGLACAVAGAALLTVFAPAERIDVTERRAEPGVAVVTAPGLLELSGPDVRVTATGASGTGVFVGVARAADATAWLADAERTTVTGVGGDLSDPAATTEVTGTGAAADPRTADIWLASRTGTGSVELTWPTASDGERRDAGGVVVLAATDGTAPAPAAVRLSWHAEGTAASHPAGVPLVVAGGVLALLGAVGVLLDPRRRAAGGRA</sequence>
<keyword evidence="1" id="KW-0812">Transmembrane</keyword>
<evidence type="ECO:0000256" key="2">
    <source>
        <dbReference type="SAM" id="SignalP"/>
    </source>
</evidence>
<feature type="chain" id="PRO_5015728251" evidence="2">
    <location>
        <begin position="22"/>
        <end position="216"/>
    </location>
</feature>
<dbReference type="PROSITE" id="PS51257">
    <property type="entry name" value="PROKAR_LIPOPROTEIN"/>
    <property type="match status" value="1"/>
</dbReference>